<protein>
    <submittedName>
        <fullName evidence="2">FemAB-related protein (PEP-CTERM system-associated)</fullName>
    </submittedName>
</protein>
<organism evidence="2 3">
    <name type="scientific">Plasticicumulans lactativorans</name>
    <dbReference type="NCBI Taxonomy" id="1133106"/>
    <lineage>
        <taxon>Bacteria</taxon>
        <taxon>Pseudomonadati</taxon>
        <taxon>Pseudomonadota</taxon>
        <taxon>Gammaproteobacteria</taxon>
        <taxon>Candidatus Competibacteraceae</taxon>
        <taxon>Plasticicumulans</taxon>
    </lineage>
</organism>
<gene>
    <name evidence="2" type="ORF">EV699_103229</name>
</gene>
<dbReference type="Pfam" id="PF13480">
    <property type="entry name" value="Acetyltransf_6"/>
    <property type="match status" value="1"/>
</dbReference>
<dbReference type="InterPro" id="IPR016181">
    <property type="entry name" value="Acyl_CoA_acyltransferase"/>
</dbReference>
<proteinExistence type="predicted"/>
<reference evidence="2 3" key="1">
    <citation type="submission" date="2019-03" db="EMBL/GenBank/DDBJ databases">
        <title>Genomic Encyclopedia of Type Strains, Phase IV (KMG-IV): sequencing the most valuable type-strain genomes for metagenomic binning, comparative biology and taxonomic classification.</title>
        <authorList>
            <person name="Goeker M."/>
        </authorList>
    </citation>
    <scope>NUCLEOTIDE SEQUENCE [LARGE SCALE GENOMIC DNA]</scope>
    <source>
        <strain evidence="2 3">DSM 25287</strain>
    </source>
</reference>
<dbReference type="InterPro" id="IPR017469">
    <property type="entry name" value="PEP-CTERM_FemAB-rel"/>
</dbReference>
<evidence type="ECO:0000313" key="3">
    <source>
        <dbReference type="Proteomes" id="UP000295765"/>
    </source>
</evidence>
<keyword evidence="3" id="KW-1185">Reference proteome</keyword>
<dbReference type="OrthoDB" id="9773932at2"/>
<evidence type="ECO:0000313" key="2">
    <source>
        <dbReference type="EMBL" id="TCO83179.1"/>
    </source>
</evidence>
<dbReference type="PANTHER" id="PTHR36174">
    <property type="entry name" value="LIPID II:GLYCINE GLYCYLTRANSFERASE"/>
    <property type="match status" value="1"/>
</dbReference>
<dbReference type="AlphaFoldDB" id="A0A4R2LAD8"/>
<evidence type="ECO:0000259" key="1">
    <source>
        <dbReference type="Pfam" id="PF13480"/>
    </source>
</evidence>
<name>A0A4R2LAD8_9GAMM</name>
<dbReference type="SUPFAM" id="SSF55729">
    <property type="entry name" value="Acyl-CoA N-acyltransferases (Nat)"/>
    <property type="match status" value="2"/>
</dbReference>
<dbReference type="Proteomes" id="UP000295765">
    <property type="component" value="Unassembled WGS sequence"/>
</dbReference>
<dbReference type="RefSeq" id="WP_132538985.1">
    <property type="nucleotide sequence ID" value="NZ_SLWY01000003.1"/>
</dbReference>
<dbReference type="InterPro" id="IPR050644">
    <property type="entry name" value="PG_Glycine_Bridge_Synth"/>
</dbReference>
<feature type="domain" description="BioF2-like acetyltransferase" evidence="1">
    <location>
        <begin position="176"/>
        <end position="293"/>
    </location>
</feature>
<comment type="caution">
    <text evidence="2">The sequence shown here is derived from an EMBL/GenBank/DDBJ whole genome shotgun (WGS) entry which is preliminary data.</text>
</comment>
<dbReference type="NCBIfam" id="TIGR03019">
    <property type="entry name" value="pepcterm_femAB"/>
    <property type="match status" value="1"/>
</dbReference>
<sequence length="352" mass="39791">MSAITDRDTTAIVIRQLTPDDHARWDAFVVACPEATFFHRAGWQTVLERAFGHPTYFLYAEREGVIVGVLPLGRVKSRLFGDALISLPFCVYGGVAATDPLVRRPLIEAACALARELGVDHLELRNRSRQCPEWPCKDALYVTFRRAIAADADANLKAIPRKQRAMVRKGIDAGLVGELDRDVERLFDAYSESVRNLGTPVFPKRYFGILKDVFGDDCEVLTVTRDGATVASVMSFYFRDEVLPYYGGGKASARDVKGNDFMYWDLLRRAGERGCRVFDYGRSKVGTGSFSFKKNWGFEPEPLYYEFYLVRATHLPDVNPLNPKYRLFIAAWQKLPLWLSRRLGPLIARSLG</sequence>
<dbReference type="Gene3D" id="3.40.630.30">
    <property type="match status" value="1"/>
</dbReference>
<accession>A0A4R2LAD8</accession>
<dbReference type="EMBL" id="SLWY01000003">
    <property type="protein sequence ID" value="TCO83179.1"/>
    <property type="molecule type" value="Genomic_DNA"/>
</dbReference>
<dbReference type="InterPro" id="IPR038740">
    <property type="entry name" value="BioF2-like_GNAT_dom"/>
</dbReference>
<dbReference type="PANTHER" id="PTHR36174:SF1">
    <property type="entry name" value="LIPID II:GLYCINE GLYCYLTRANSFERASE"/>
    <property type="match status" value="1"/>
</dbReference>